<keyword evidence="11" id="KW-0067">ATP-binding</keyword>
<evidence type="ECO:0000256" key="4">
    <source>
        <dbReference type="ARBA" id="ARBA00022679"/>
    </source>
</evidence>
<dbReference type="SUPFAM" id="SSF55874">
    <property type="entry name" value="ATPase domain of HSP90 chaperone/DNA topoisomerase II/histidine kinase"/>
    <property type="match status" value="1"/>
</dbReference>
<keyword evidence="7 9" id="KW-1133">Transmembrane helix</keyword>
<dbReference type="RefSeq" id="WP_378592430.1">
    <property type="nucleotide sequence ID" value="NZ_JBHSKD010000027.1"/>
</dbReference>
<name>A0ABW0BMX0_9ACTN</name>
<comment type="catalytic activity">
    <reaction evidence="1">
        <text>ATP + protein L-histidine = ADP + protein N-phospho-L-histidine.</text>
        <dbReference type="EC" id="2.7.13.3"/>
    </reaction>
</comment>
<keyword evidence="3" id="KW-0597">Phosphoprotein</keyword>
<dbReference type="InterPro" id="IPR036890">
    <property type="entry name" value="HATPase_C_sf"/>
</dbReference>
<dbReference type="PANTHER" id="PTHR45436:SF5">
    <property type="entry name" value="SENSOR HISTIDINE KINASE TRCS"/>
    <property type="match status" value="1"/>
</dbReference>
<evidence type="ECO:0000256" key="2">
    <source>
        <dbReference type="ARBA" id="ARBA00012438"/>
    </source>
</evidence>
<accession>A0ABW0BMX0</accession>
<evidence type="ECO:0000256" key="8">
    <source>
        <dbReference type="SAM" id="MobiDB-lite"/>
    </source>
</evidence>
<dbReference type="Gene3D" id="3.30.565.10">
    <property type="entry name" value="Histidine kinase-like ATPase, C-terminal domain"/>
    <property type="match status" value="1"/>
</dbReference>
<dbReference type="PANTHER" id="PTHR45436">
    <property type="entry name" value="SENSOR HISTIDINE KINASE YKOH"/>
    <property type="match status" value="1"/>
</dbReference>
<dbReference type="PROSITE" id="PS50109">
    <property type="entry name" value="HIS_KIN"/>
    <property type="match status" value="1"/>
</dbReference>
<feature type="region of interest" description="Disordered" evidence="8">
    <location>
        <begin position="747"/>
        <end position="841"/>
    </location>
</feature>
<dbReference type="EMBL" id="JBHSKD010000027">
    <property type="protein sequence ID" value="MFC5178724.1"/>
    <property type="molecule type" value="Genomic_DNA"/>
</dbReference>
<dbReference type="Gene3D" id="6.10.340.10">
    <property type="match status" value="1"/>
</dbReference>
<evidence type="ECO:0000259" key="10">
    <source>
        <dbReference type="PROSITE" id="PS50109"/>
    </source>
</evidence>
<dbReference type="InterPro" id="IPR005467">
    <property type="entry name" value="His_kinase_dom"/>
</dbReference>
<feature type="region of interest" description="Disordered" evidence="8">
    <location>
        <begin position="692"/>
        <end position="732"/>
    </location>
</feature>
<dbReference type="GO" id="GO:0005524">
    <property type="term" value="F:ATP binding"/>
    <property type="evidence" value="ECO:0007669"/>
    <property type="project" value="UniProtKB-KW"/>
</dbReference>
<dbReference type="EC" id="2.7.13.3" evidence="2"/>
<evidence type="ECO:0000256" key="1">
    <source>
        <dbReference type="ARBA" id="ARBA00000085"/>
    </source>
</evidence>
<organism evidence="11 12">
    <name type="scientific">Nocardioides taihuensis</name>
    <dbReference type="NCBI Taxonomy" id="1835606"/>
    <lineage>
        <taxon>Bacteria</taxon>
        <taxon>Bacillati</taxon>
        <taxon>Actinomycetota</taxon>
        <taxon>Actinomycetes</taxon>
        <taxon>Propionibacteriales</taxon>
        <taxon>Nocardioidaceae</taxon>
        <taxon>Nocardioides</taxon>
    </lineage>
</organism>
<dbReference type="SMART" id="SM00387">
    <property type="entry name" value="HATPase_c"/>
    <property type="match status" value="1"/>
</dbReference>
<evidence type="ECO:0000256" key="7">
    <source>
        <dbReference type="ARBA" id="ARBA00022989"/>
    </source>
</evidence>
<dbReference type="Proteomes" id="UP001596087">
    <property type="component" value="Unassembled WGS sequence"/>
</dbReference>
<evidence type="ECO:0000313" key="12">
    <source>
        <dbReference type="Proteomes" id="UP001596087"/>
    </source>
</evidence>
<feature type="compositionally biased region" description="Low complexity" evidence="8">
    <location>
        <begin position="984"/>
        <end position="1014"/>
    </location>
</feature>
<feature type="compositionally biased region" description="Low complexity" evidence="8">
    <location>
        <begin position="756"/>
        <end position="766"/>
    </location>
</feature>
<dbReference type="Pfam" id="PF02518">
    <property type="entry name" value="HATPase_c"/>
    <property type="match status" value="1"/>
</dbReference>
<comment type="caution">
    <text evidence="11">The sequence shown here is derived from an EMBL/GenBank/DDBJ whole genome shotgun (WGS) entry which is preliminary data.</text>
</comment>
<evidence type="ECO:0000256" key="9">
    <source>
        <dbReference type="SAM" id="Phobius"/>
    </source>
</evidence>
<feature type="transmembrane region" description="Helical" evidence="9">
    <location>
        <begin position="42"/>
        <end position="61"/>
    </location>
</feature>
<dbReference type="InterPro" id="IPR050428">
    <property type="entry name" value="TCS_sensor_his_kinase"/>
</dbReference>
<reference evidence="12" key="1">
    <citation type="journal article" date="2019" name="Int. J. Syst. Evol. Microbiol.">
        <title>The Global Catalogue of Microorganisms (GCM) 10K type strain sequencing project: providing services to taxonomists for standard genome sequencing and annotation.</title>
        <authorList>
            <consortium name="The Broad Institute Genomics Platform"/>
            <consortium name="The Broad Institute Genome Sequencing Center for Infectious Disease"/>
            <person name="Wu L."/>
            <person name="Ma J."/>
        </authorList>
    </citation>
    <scope>NUCLEOTIDE SEQUENCE [LARGE SCALE GENOMIC DNA]</scope>
    <source>
        <strain evidence="12">DFY41</strain>
    </source>
</reference>
<protein>
    <recommendedName>
        <fullName evidence="2">histidine kinase</fullName>
        <ecNumber evidence="2">2.7.13.3</ecNumber>
    </recommendedName>
</protein>
<keyword evidence="4" id="KW-0808">Transferase</keyword>
<keyword evidence="12" id="KW-1185">Reference proteome</keyword>
<feature type="domain" description="Histidine kinase" evidence="10">
    <location>
        <begin position="510"/>
        <end position="615"/>
    </location>
</feature>
<dbReference type="InterPro" id="IPR003594">
    <property type="entry name" value="HATPase_dom"/>
</dbReference>
<sequence>MSRESLWGVSGAGAAGLLDRRAGEGMSHRRFSVAEWSLRRKLALALTIPMVLAAVFGGLRVRTELDEAANYVATESQVTVLRPAVGYLTAAERAAVVARGTDLDDPERTSVIEAVDYAGQSLEDAAAAADLTPEQQAIMDDLLATSGELRDGRAYVSPAGLVSQVRRLQSNVTALVSAISTEQINPDPRLLALVHVLDGRLSLSMQQVMVAYKDGSDANPVELAAEVGVEAAAVDRLAGSLDPAPDEVLELQQENALRFGEVRSGGTDMGALEAYSAYDKLSVDLLDGIDAQLAAGTAEARRLVGLNAAVTLGALLLAFLLALMVSRLLLRPIRTVRDGALEVANERLPEVVAKIRAGEDPGEIVPIAVTTHEDMGQLARAVDDLHRQAVVLASGEAQLRSQVGDMFVTLSRRNTSLINQQLRLIEHLENDEEDPQRLESLFRLDHLASRMRRTAESLMVLADAPTRGEAAELTIADALHAANAGVQDYQRVQIVSTPPVRIKPAAAGDVVHLLTEVVDNALAYSPPTTPVLVMTTATVHGTTIQISDAGLGIPADVLTALNEDLRVGGDINAETARRMGLLVVGRLARRHGITVRLEANERGGTTATIVLPGSILFRAAPAPEADEPTATPVARAPHLVPVPDPEVVADALVAEAADTDLVTTADAAVDVEAEVEADMEADVEVEVAGADVEADAADEPVLAGTADLPTDEVTEDETGDDGDDVPAGEPERDPIADAINAVIRLPQRQPGGTGAGSESPAASGPALLGPRPGRDTTTPSRPTPVPRREPVGAPSGSALPQRSSAAPAVQEVVEIAEQPDVEQPDVEHRVEEPAVDQPVAEVVPEPVVEPVVAVEPEVRRPVAPTSLTVVDALDSPAAPEDLAHEESPIFGKLRSNWLSSDGAEERPWTSSAVEAGWDAADRVSGAGAAPLTDAGLPMRRPGNRLVPGGVPGAAPAAPAGPAAGPARSTAPLVRDPETIRTRLAAHAAGVSRGRSAAGSPLPAPAAAAAQPAPQKEADPV</sequence>
<keyword evidence="5 9" id="KW-0812">Transmembrane</keyword>
<evidence type="ECO:0000313" key="11">
    <source>
        <dbReference type="EMBL" id="MFC5178724.1"/>
    </source>
</evidence>
<evidence type="ECO:0000256" key="3">
    <source>
        <dbReference type="ARBA" id="ARBA00022553"/>
    </source>
</evidence>
<feature type="transmembrane region" description="Helical" evidence="9">
    <location>
        <begin position="303"/>
        <end position="325"/>
    </location>
</feature>
<keyword evidence="9" id="KW-0472">Membrane</keyword>
<feature type="compositionally biased region" description="Acidic residues" evidence="8">
    <location>
        <begin position="709"/>
        <end position="726"/>
    </location>
</feature>
<keyword evidence="11" id="KW-0547">Nucleotide-binding</keyword>
<keyword evidence="6" id="KW-0418">Kinase</keyword>
<feature type="compositionally biased region" description="Low complexity" evidence="8">
    <location>
        <begin position="946"/>
        <end position="966"/>
    </location>
</feature>
<feature type="region of interest" description="Disordered" evidence="8">
    <location>
        <begin position="927"/>
        <end position="1020"/>
    </location>
</feature>
<evidence type="ECO:0000256" key="5">
    <source>
        <dbReference type="ARBA" id="ARBA00022692"/>
    </source>
</evidence>
<dbReference type="CDD" id="cd00075">
    <property type="entry name" value="HATPase"/>
    <property type="match status" value="1"/>
</dbReference>
<gene>
    <name evidence="11" type="ORF">ACFPGP_18735</name>
</gene>
<proteinExistence type="predicted"/>
<evidence type="ECO:0000256" key="6">
    <source>
        <dbReference type="ARBA" id="ARBA00022777"/>
    </source>
</evidence>